<dbReference type="Gene3D" id="3.30.420.10">
    <property type="entry name" value="Ribonuclease H-like superfamily/Ribonuclease H"/>
    <property type="match status" value="1"/>
</dbReference>
<evidence type="ECO:0000313" key="1">
    <source>
        <dbReference type="EMBL" id="RDX89833.1"/>
    </source>
</evidence>
<keyword evidence="2" id="KW-1185">Reference proteome</keyword>
<dbReference type="GO" id="GO:0003676">
    <property type="term" value="F:nucleic acid binding"/>
    <property type="evidence" value="ECO:0007669"/>
    <property type="project" value="InterPro"/>
</dbReference>
<name>A0A371GHM8_MUCPR</name>
<dbReference type="OrthoDB" id="1427148at2759"/>
<feature type="non-terminal residue" evidence="1">
    <location>
        <position position="1"/>
    </location>
</feature>
<dbReference type="AlphaFoldDB" id="A0A371GHM8"/>
<reference evidence="1" key="1">
    <citation type="submission" date="2018-05" db="EMBL/GenBank/DDBJ databases">
        <title>Draft genome of Mucuna pruriens seed.</title>
        <authorList>
            <person name="Nnadi N.E."/>
            <person name="Vos R."/>
            <person name="Hasami M.H."/>
            <person name="Devisetty U.K."/>
            <person name="Aguiy J.C."/>
        </authorList>
    </citation>
    <scope>NUCLEOTIDE SEQUENCE [LARGE SCALE GENOMIC DNA]</scope>
    <source>
        <strain evidence="1">JCA_2017</strain>
    </source>
</reference>
<accession>A0A371GHM8</accession>
<protein>
    <submittedName>
        <fullName evidence="1">Uncharacterized protein</fullName>
    </submittedName>
</protein>
<evidence type="ECO:0000313" key="2">
    <source>
        <dbReference type="Proteomes" id="UP000257109"/>
    </source>
</evidence>
<gene>
    <name evidence="1" type="ORF">CR513_28391</name>
</gene>
<comment type="caution">
    <text evidence="1">The sequence shown here is derived from an EMBL/GenBank/DDBJ whole genome shotgun (WGS) entry which is preliminary data.</text>
</comment>
<dbReference type="EMBL" id="QJKJ01005560">
    <property type="protein sequence ID" value="RDX89833.1"/>
    <property type="molecule type" value="Genomic_DNA"/>
</dbReference>
<dbReference type="InterPro" id="IPR012337">
    <property type="entry name" value="RNaseH-like_sf"/>
</dbReference>
<proteinExistence type="predicted"/>
<sequence length="217" mass="24513">MLSRAARHPRYELHGRRLFYKGKLVLPKSSPRIPTLLWLLQNLHKVGWSGFLGKNEKAHRTISYGIDSTFADAYTVWTNISMNFIGKLPRSQGKDTIFVVVDRFTKISHFIALGYPCTTEEVLEVGGQITRVSLIYCIRLRSNFPESSLEGIVSKAGHPTKVQHDGEMEVVNRCLETYLHCLIGGPSLINGQLAFLGQNFGLIPTLRLCMDKIPSYY</sequence>
<dbReference type="STRING" id="157652.A0A371GHM8"/>
<dbReference type="Proteomes" id="UP000257109">
    <property type="component" value="Unassembled WGS sequence"/>
</dbReference>
<dbReference type="InterPro" id="IPR036397">
    <property type="entry name" value="RNaseH_sf"/>
</dbReference>
<dbReference type="SUPFAM" id="SSF53098">
    <property type="entry name" value="Ribonuclease H-like"/>
    <property type="match status" value="1"/>
</dbReference>
<organism evidence="1 2">
    <name type="scientific">Mucuna pruriens</name>
    <name type="common">Velvet bean</name>
    <name type="synonym">Dolichos pruriens</name>
    <dbReference type="NCBI Taxonomy" id="157652"/>
    <lineage>
        <taxon>Eukaryota</taxon>
        <taxon>Viridiplantae</taxon>
        <taxon>Streptophyta</taxon>
        <taxon>Embryophyta</taxon>
        <taxon>Tracheophyta</taxon>
        <taxon>Spermatophyta</taxon>
        <taxon>Magnoliopsida</taxon>
        <taxon>eudicotyledons</taxon>
        <taxon>Gunneridae</taxon>
        <taxon>Pentapetalae</taxon>
        <taxon>rosids</taxon>
        <taxon>fabids</taxon>
        <taxon>Fabales</taxon>
        <taxon>Fabaceae</taxon>
        <taxon>Papilionoideae</taxon>
        <taxon>50 kb inversion clade</taxon>
        <taxon>NPAAA clade</taxon>
        <taxon>indigoferoid/millettioid clade</taxon>
        <taxon>Phaseoleae</taxon>
        <taxon>Mucuna</taxon>
    </lineage>
</organism>